<dbReference type="EMBL" id="CP017554">
    <property type="protein sequence ID" value="AOW01828.1"/>
    <property type="molecule type" value="Genomic_DNA"/>
</dbReference>
<dbReference type="Proteomes" id="UP000182444">
    <property type="component" value="Chromosome 1B"/>
</dbReference>
<evidence type="ECO:0000256" key="1">
    <source>
        <dbReference type="SAM" id="MobiDB-lite"/>
    </source>
</evidence>
<accession>A0A1D8N862</accession>
<dbReference type="GeneID" id="94582753"/>
<sequence>MELRSKPQTLPPAAPQWAISSSRTGEPNVHKEALQVSFREVKQDAYGISMLKSIPETIDAQTHNMFASHHQCVRLCVYVLPPFHQQLMVNRYSIEVWP</sequence>
<dbReference type="AlphaFoldDB" id="A0A1D8N862"/>
<proteinExistence type="predicted"/>
<name>A0A1D8N862_YARLL</name>
<feature type="region of interest" description="Disordered" evidence="1">
    <location>
        <begin position="1"/>
        <end position="30"/>
    </location>
</feature>
<reference evidence="2 3" key="1">
    <citation type="journal article" date="2016" name="PLoS ONE">
        <title>Sequence Assembly of Yarrowia lipolytica Strain W29/CLIB89 Shows Transposable Element Diversity.</title>
        <authorList>
            <person name="Magnan C."/>
            <person name="Yu J."/>
            <person name="Chang I."/>
            <person name="Jahn E."/>
            <person name="Kanomata Y."/>
            <person name="Wu J."/>
            <person name="Zeller M."/>
            <person name="Oakes M."/>
            <person name="Baldi P."/>
            <person name="Sandmeyer S."/>
        </authorList>
    </citation>
    <scope>NUCLEOTIDE SEQUENCE [LARGE SCALE GENOMIC DNA]</scope>
    <source>
        <strain evidence="3">CLIB89(W29)</strain>
    </source>
</reference>
<dbReference type="RefSeq" id="XP_068138207.1">
    <property type="nucleotide sequence ID" value="XM_068282106.1"/>
</dbReference>
<evidence type="ECO:0000313" key="3">
    <source>
        <dbReference type="Proteomes" id="UP000182444"/>
    </source>
</evidence>
<protein>
    <submittedName>
        <fullName evidence="2">Uncharacterized protein</fullName>
    </submittedName>
</protein>
<gene>
    <name evidence="2" type="ORF">YALI1_B22391g</name>
</gene>
<evidence type="ECO:0000313" key="2">
    <source>
        <dbReference type="EMBL" id="AOW01828.1"/>
    </source>
</evidence>
<dbReference type="VEuPathDB" id="FungiDB:YALI1_B22391g"/>
<organism evidence="2 3">
    <name type="scientific">Yarrowia lipolytica</name>
    <name type="common">Candida lipolytica</name>
    <dbReference type="NCBI Taxonomy" id="4952"/>
    <lineage>
        <taxon>Eukaryota</taxon>
        <taxon>Fungi</taxon>
        <taxon>Dikarya</taxon>
        <taxon>Ascomycota</taxon>
        <taxon>Saccharomycotina</taxon>
        <taxon>Dipodascomycetes</taxon>
        <taxon>Dipodascales</taxon>
        <taxon>Dipodascales incertae sedis</taxon>
        <taxon>Yarrowia</taxon>
    </lineage>
</organism>